<gene>
    <name evidence="1" type="ORF">OIDMADRAFT_21149</name>
</gene>
<dbReference type="Proteomes" id="UP000054321">
    <property type="component" value="Unassembled WGS sequence"/>
</dbReference>
<proteinExistence type="predicted"/>
<sequence length="69" mass="7750">MSSICSTFFYQKWKEDFWVAEPESIVRVENGASFCVGLLAVKEESCGNYSAVENTFLCPDKEIMGIGRT</sequence>
<protein>
    <submittedName>
        <fullName evidence="1">Uncharacterized protein</fullName>
    </submittedName>
</protein>
<dbReference type="AlphaFoldDB" id="A0A0C3C977"/>
<keyword evidence="2" id="KW-1185">Reference proteome</keyword>
<reference evidence="2" key="2">
    <citation type="submission" date="2015-01" db="EMBL/GenBank/DDBJ databases">
        <title>Evolutionary Origins and Diversification of the Mycorrhizal Mutualists.</title>
        <authorList>
            <consortium name="DOE Joint Genome Institute"/>
            <consortium name="Mycorrhizal Genomics Consortium"/>
            <person name="Kohler A."/>
            <person name="Kuo A."/>
            <person name="Nagy L.G."/>
            <person name="Floudas D."/>
            <person name="Copeland A."/>
            <person name="Barry K.W."/>
            <person name="Cichocki N."/>
            <person name="Veneault-Fourrey C."/>
            <person name="LaButti K."/>
            <person name="Lindquist E.A."/>
            <person name="Lipzen A."/>
            <person name="Lundell T."/>
            <person name="Morin E."/>
            <person name="Murat C."/>
            <person name="Riley R."/>
            <person name="Ohm R."/>
            <person name="Sun H."/>
            <person name="Tunlid A."/>
            <person name="Henrissat B."/>
            <person name="Grigoriev I.V."/>
            <person name="Hibbett D.S."/>
            <person name="Martin F."/>
        </authorList>
    </citation>
    <scope>NUCLEOTIDE SEQUENCE [LARGE SCALE GENOMIC DNA]</scope>
    <source>
        <strain evidence="2">Zn</strain>
    </source>
</reference>
<dbReference type="InParanoid" id="A0A0C3C977"/>
<dbReference type="EMBL" id="KN832887">
    <property type="protein sequence ID" value="KIM95478.1"/>
    <property type="molecule type" value="Genomic_DNA"/>
</dbReference>
<dbReference type="HOGENOM" id="CLU_2776602_0_0_1"/>
<name>A0A0C3C977_OIDMZ</name>
<evidence type="ECO:0000313" key="1">
    <source>
        <dbReference type="EMBL" id="KIM95478.1"/>
    </source>
</evidence>
<reference evidence="1 2" key="1">
    <citation type="submission" date="2014-04" db="EMBL/GenBank/DDBJ databases">
        <authorList>
            <consortium name="DOE Joint Genome Institute"/>
            <person name="Kuo A."/>
            <person name="Martino E."/>
            <person name="Perotto S."/>
            <person name="Kohler A."/>
            <person name="Nagy L.G."/>
            <person name="Floudas D."/>
            <person name="Copeland A."/>
            <person name="Barry K.W."/>
            <person name="Cichocki N."/>
            <person name="Veneault-Fourrey C."/>
            <person name="LaButti K."/>
            <person name="Lindquist E.A."/>
            <person name="Lipzen A."/>
            <person name="Lundell T."/>
            <person name="Morin E."/>
            <person name="Murat C."/>
            <person name="Sun H."/>
            <person name="Tunlid A."/>
            <person name="Henrissat B."/>
            <person name="Grigoriev I.V."/>
            <person name="Hibbett D.S."/>
            <person name="Martin F."/>
            <person name="Nordberg H.P."/>
            <person name="Cantor M.N."/>
            <person name="Hua S.X."/>
        </authorList>
    </citation>
    <scope>NUCLEOTIDE SEQUENCE [LARGE SCALE GENOMIC DNA]</scope>
    <source>
        <strain evidence="1 2">Zn</strain>
    </source>
</reference>
<evidence type="ECO:0000313" key="2">
    <source>
        <dbReference type="Proteomes" id="UP000054321"/>
    </source>
</evidence>
<organism evidence="1 2">
    <name type="scientific">Oidiodendron maius (strain Zn)</name>
    <dbReference type="NCBI Taxonomy" id="913774"/>
    <lineage>
        <taxon>Eukaryota</taxon>
        <taxon>Fungi</taxon>
        <taxon>Dikarya</taxon>
        <taxon>Ascomycota</taxon>
        <taxon>Pezizomycotina</taxon>
        <taxon>Leotiomycetes</taxon>
        <taxon>Leotiomycetes incertae sedis</taxon>
        <taxon>Myxotrichaceae</taxon>
        <taxon>Oidiodendron</taxon>
    </lineage>
</organism>
<accession>A0A0C3C977</accession>